<keyword evidence="2" id="KW-0677">Repeat</keyword>
<dbReference type="PROSITE" id="PS51450">
    <property type="entry name" value="LRR"/>
    <property type="match status" value="3"/>
</dbReference>
<dbReference type="SMART" id="SM00364">
    <property type="entry name" value="LRR_BAC"/>
    <property type="match status" value="5"/>
</dbReference>
<evidence type="ECO:0008006" key="6">
    <source>
        <dbReference type="Google" id="ProtNLM"/>
    </source>
</evidence>
<dbReference type="InterPro" id="IPR001611">
    <property type="entry name" value="Leu-rich_rpt"/>
</dbReference>
<dbReference type="InterPro" id="IPR003591">
    <property type="entry name" value="Leu-rich_rpt_typical-subtyp"/>
</dbReference>
<dbReference type="SMART" id="SM00369">
    <property type="entry name" value="LRR_TYP"/>
    <property type="match status" value="8"/>
</dbReference>
<evidence type="ECO:0000256" key="3">
    <source>
        <dbReference type="SAM" id="MobiDB-lite"/>
    </source>
</evidence>
<feature type="region of interest" description="Disordered" evidence="3">
    <location>
        <begin position="371"/>
        <end position="438"/>
    </location>
</feature>
<feature type="compositionally biased region" description="Acidic residues" evidence="3">
    <location>
        <begin position="373"/>
        <end position="383"/>
    </location>
</feature>
<dbReference type="Pfam" id="PF13855">
    <property type="entry name" value="LRR_8"/>
    <property type="match status" value="1"/>
</dbReference>
<proteinExistence type="predicted"/>
<dbReference type="SUPFAM" id="SSF52058">
    <property type="entry name" value="L domain-like"/>
    <property type="match status" value="1"/>
</dbReference>
<evidence type="ECO:0000313" key="5">
    <source>
        <dbReference type="Proteomes" id="UP001152759"/>
    </source>
</evidence>
<dbReference type="Proteomes" id="UP001152759">
    <property type="component" value="Chromosome 7"/>
</dbReference>
<keyword evidence="1" id="KW-0433">Leucine-rich repeat</keyword>
<feature type="compositionally biased region" description="Polar residues" evidence="3">
    <location>
        <begin position="395"/>
        <end position="409"/>
    </location>
</feature>
<dbReference type="PANTHER" id="PTHR48051">
    <property type="match status" value="1"/>
</dbReference>
<gene>
    <name evidence="4" type="ORF">BEMITA_LOCUS11221</name>
</gene>
<evidence type="ECO:0000256" key="1">
    <source>
        <dbReference type="ARBA" id="ARBA00022614"/>
    </source>
</evidence>
<dbReference type="PANTHER" id="PTHR48051:SF1">
    <property type="entry name" value="RAS SUPPRESSOR PROTEIN 1"/>
    <property type="match status" value="1"/>
</dbReference>
<dbReference type="PRINTS" id="PR00019">
    <property type="entry name" value="LEURICHRPT"/>
</dbReference>
<evidence type="ECO:0000313" key="4">
    <source>
        <dbReference type="EMBL" id="CAH0392745.1"/>
    </source>
</evidence>
<dbReference type="InterPro" id="IPR032675">
    <property type="entry name" value="LRR_dom_sf"/>
</dbReference>
<feature type="compositionally biased region" description="Basic and acidic residues" evidence="3">
    <location>
        <begin position="416"/>
        <end position="427"/>
    </location>
</feature>
<dbReference type="InterPro" id="IPR050216">
    <property type="entry name" value="LRR_domain-containing"/>
</dbReference>
<dbReference type="Gene3D" id="3.80.10.10">
    <property type="entry name" value="Ribonuclease Inhibitor"/>
    <property type="match status" value="3"/>
</dbReference>
<dbReference type="GO" id="GO:0005737">
    <property type="term" value="C:cytoplasm"/>
    <property type="evidence" value="ECO:0007669"/>
    <property type="project" value="TreeGrafter"/>
</dbReference>
<accession>A0A9P0AJN8</accession>
<feature type="compositionally biased region" description="Acidic residues" evidence="3">
    <location>
        <begin position="428"/>
        <end position="438"/>
    </location>
</feature>
<sequence>MNVSRNPSTNSATVEDGIVCEDDSEKKNQEMCSIEIFKILESGQEWMATKFFDPSSIKYLHLSNCRLESIDPRLALLTNLLEVDLSGNQLSSLPETLIALRNLQTLNLAGNSFEIAPLCVTKLTTLVNLDLSKNPLRSFDELPSCLGSLRRLILSHTLIRRFPKWLFTNVGVSILNQDTLTNLVSLSVSNASLSTLSEDIGLLSSLKILDVSGNHLNWLPNNLSKLFNLETLNASHNHLKTFPPDFSNLSNLRSLLVSENRLDSVPVDFDKLVLLEYADFYSNLIEEFPREAIESLVKHRLLGLDFAWNFCDPPDESLYVRLRESYRSWLLHRYVSSVEKMKRSSYRRVSIKELPAIENWAVIHDTEGSYLFSDDENSSEDDGNVNPSDGECCKNLTSPNVKYDQNSGPTEVEEGENLRLAESKLDPNGDEEGNWDDEDLFSERFDPSRLDLPLRSTTILSIYEAKGPTPPVQYYIRDDLGPFRYPYHHMAFCPSDIHPSSVRYGMRSLPQNCSFTIDDEQFEDV</sequence>
<keyword evidence="5" id="KW-1185">Reference proteome</keyword>
<dbReference type="Pfam" id="PF00560">
    <property type="entry name" value="LRR_1"/>
    <property type="match status" value="2"/>
</dbReference>
<evidence type="ECO:0000256" key="2">
    <source>
        <dbReference type="ARBA" id="ARBA00022737"/>
    </source>
</evidence>
<name>A0A9P0AJN8_BEMTA</name>
<dbReference type="AlphaFoldDB" id="A0A9P0AJN8"/>
<dbReference type="EMBL" id="OU963868">
    <property type="protein sequence ID" value="CAH0392745.1"/>
    <property type="molecule type" value="Genomic_DNA"/>
</dbReference>
<organism evidence="4 5">
    <name type="scientific">Bemisia tabaci</name>
    <name type="common">Sweetpotato whitefly</name>
    <name type="synonym">Aleurodes tabaci</name>
    <dbReference type="NCBI Taxonomy" id="7038"/>
    <lineage>
        <taxon>Eukaryota</taxon>
        <taxon>Metazoa</taxon>
        <taxon>Ecdysozoa</taxon>
        <taxon>Arthropoda</taxon>
        <taxon>Hexapoda</taxon>
        <taxon>Insecta</taxon>
        <taxon>Pterygota</taxon>
        <taxon>Neoptera</taxon>
        <taxon>Paraneoptera</taxon>
        <taxon>Hemiptera</taxon>
        <taxon>Sternorrhyncha</taxon>
        <taxon>Aleyrodoidea</taxon>
        <taxon>Aleyrodidae</taxon>
        <taxon>Aleyrodinae</taxon>
        <taxon>Bemisia</taxon>
    </lineage>
</organism>
<reference evidence="4" key="1">
    <citation type="submission" date="2021-12" db="EMBL/GenBank/DDBJ databases">
        <authorList>
            <person name="King R."/>
        </authorList>
    </citation>
    <scope>NUCLEOTIDE SEQUENCE</scope>
</reference>
<protein>
    <recommendedName>
        <fullName evidence="6">Leucine-rich repeat-containing protein</fullName>
    </recommendedName>
</protein>